<keyword evidence="1" id="KW-0472">Membrane</keyword>
<feature type="transmembrane region" description="Helical" evidence="1">
    <location>
        <begin position="62"/>
        <end position="79"/>
    </location>
</feature>
<dbReference type="AlphaFoldDB" id="A0A944MFQ3"/>
<keyword evidence="1" id="KW-0812">Transmembrane</keyword>
<feature type="transmembrane region" description="Helical" evidence="1">
    <location>
        <begin position="145"/>
        <end position="162"/>
    </location>
</feature>
<feature type="transmembrane region" description="Helical" evidence="1">
    <location>
        <begin position="32"/>
        <end position="50"/>
    </location>
</feature>
<evidence type="ECO:0000256" key="1">
    <source>
        <dbReference type="SAM" id="Phobius"/>
    </source>
</evidence>
<dbReference type="Gene3D" id="1.10.3730.20">
    <property type="match status" value="2"/>
</dbReference>
<evidence type="ECO:0000259" key="2">
    <source>
        <dbReference type="Pfam" id="PF00892"/>
    </source>
</evidence>
<dbReference type="GO" id="GO:0016020">
    <property type="term" value="C:membrane"/>
    <property type="evidence" value="ECO:0007669"/>
    <property type="project" value="InterPro"/>
</dbReference>
<feature type="transmembrane region" description="Helical" evidence="1">
    <location>
        <begin position="91"/>
        <end position="109"/>
    </location>
</feature>
<comment type="caution">
    <text evidence="3">The sequence shown here is derived from an EMBL/GenBank/DDBJ whole genome shotgun (WGS) entry which is preliminary data.</text>
</comment>
<feature type="domain" description="EamA" evidence="2">
    <location>
        <begin position="6"/>
        <end position="133"/>
    </location>
</feature>
<accession>A0A944MFQ3</accession>
<feature type="transmembrane region" description="Helical" evidence="1">
    <location>
        <begin position="236"/>
        <end position="256"/>
    </location>
</feature>
<dbReference type="Proteomes" id="UP000770889">
    <property type="component" value="Unassembled WGS sequence"/>
</dbReference>
<dbReference type="InterPro" id="IPR000620">
    <property type="entry name" value="EamA_dom"/>
</dbReference>
<reference evidence="3 4" key="1">
    <citation type="submission" date="2021-05" db="EMBL/GenBank/DDBJ databases">
        <title>Genetic and Functional Diversity in Clade A Lucinid endosymbionts from the Bahamas.</title>
        <authorList>
            <person name="Giani N.M."/>
            <person name="Engel A.S."/>
            <person name="Campbell B.J."/>
        </authorList>
    </citation>
    <scope>NUCLEOTIDE SEQUENCE [LARGE SCALE GENOMIC DNA]</scope>
    <source>
        <strain evidence="3">LUC16012Gg_MoonRockCtena</strain>
    </source>
</reference>
<proteinExistence type="predicted"/>
<feature type="transmembrane region" description="Helical" evidence="1">
    <location>
        <begin position="115"/>
        <end position="133"/>
    </location>
</feature>
<evidence type="ECO:0000313" key="3">
    <source>
        <dbReference type="EMBL" id="MBT2990582.1"/>
    </source>
</evidence>
<protein>
    <submittedName>
        <fullName evidence="3">EamA family transporter</fullName>
    </submittedName>
</protein>
<organism evidence="3 4">
    <name type="scientific">Candidatus Thiodiazotropha taylori</name>
    <dbReference type="NCBI Taxonomy" id="2792791"/>
    <lineage>
        <taxon>Bacteria</taxon>
        <taxon>Pseudomonadati</taxon>
        <taxon>Pseudomonadota</taxon>
        <taxon>Gammaproteobacteria</taxon>
        <taxon>Chromatiales</taxon>
        <taxon>Sedimenticolaceae</taxon>
        <taxon>Candidatus Thiodiazotropha</taxon>
    </lineage>
</organism>
<dbReference type="EMBL" id="JAHHGM010000018">
    <property type="protein sequence ID" value="MBT2990582.1"/>
    <property type="molecule type" value="Genomic_DNA"/>
</dbReference>
<name>A0A944MFQ3_9GAMM</name>
<gene>
    <name evidence="3" type="ORF">KME65_16620</name>
</gene>
<feature type="domain" description="EamA" evidence="2">
    <location>
        <begin position="147"/>
        <end position="280"/>
    </location>
</feature>
<dbReference type="Pfam" id="PF00892">
    <property type="entry name" value="EamA"/>
    <property type="match status" value="2"/>
</dbReference>
<feature type="transmembrane region" description="Helical" evidence="1">
    <location>
        <begin position="6"/>
        <end position="23"/>
    </location>
</feature>
<dbReference type="PANTHER" id="PTHR22911">
    <property type="entry name" value="ACYL-MALONYL CONDENSING ENZYME-RELATED"/>
    <property type="match status" value="1"/>
</dbReference>
<feature type="transmembrane region" description="Helical" evidence="1">
    <location>
        <begin position="268"/>
        <end position="284"/>
    </location>
</feature>
<sequence length="285" mass="31473">MLNNAYLLIGASVLMHVAWNLMARHVDSRANYLWWGLLAHLTILGPYAVWHLLQNANWQPPLVTALFSTSVANTLYFIALRRAYHYAPVALVYPLARSSPILILLWSWLFFSQLISIWELVAISISVIGLWILAASSRHGDTRHALPWTILAALSTSVYSLSDKVAVEYLPGFAEQLGFISIGYATSFLGLTLVQRVETNRWLPQTRPSIAYILIGGLFIGTAYALVVRAMGQLPAAHVVSFTNGGIVLAVLLSILAFGEREHWRQRLVGALVVSGGLVLLGWLS</sequence>
<evidence type="ECO:0000313" key="4">
    <source>
        <dbReference type="Proteomes" id="UP000770889"/>
    </source>
</evidence>
<keyword evidence="1" id="KW-1133">Transmembrane helix</keyword>
<dbReference type="InterPro" id="IPR037185">
    <property type="entry name" value="EmrE-like"/>
</dbReference>
<dbReference type="SUPFAM" id="SSF103481">
    <property type="entry name" value="Multidrug resistance efflux transporter EmrE"/>
    <property type="match status" value="2"/>
</dbReference>
<feature type="transmembrane region" description="Helical" evidence="1">
    <location>
        <begin position="209"/>
        <end position="230"/>
    </location>
</feature>
<feature type="transmembrane region" description="Helical" evidence="1">
    <location>
        <begin position="177"/>
        <end position="197"/>
    </location>
</feature>